<dbReference type="EMBL" id="CP104562">
    <property type="protein sequence ID" value="UXH79809.1"/>
    <property type="molecule type" value="Genomic_DNA"/>
</dbReference>
<organism evidence="2 3">
    <name type="scientific">Roseateles amylovorans</name>
    <dbReference type="NCBI Taxonomy" id="2978473"/>
    <lineage>
        <taxon>Bacteria</taxon>
        <taxon>Pseudomonadati</taxon>
        <taxon>Pseudomonadota</taxon>
        <taxon>Betaproteobacteria</taxon>
        <taxon>Burkholderiales</taxon>
        <taxon>Sphaerotilaceae</taxon>
        <taxon>Roseateles</taxon>
    </lineage>
</organism>
<evidence type="ECO:0000313" key="3">
    <source>
        <dbReference type="Proteomes" id="UP001064933"/>
    </source>
</evidence>
<protein>
    <submittedName>
        <fullName evidence="2">Uncharacterized protein</fullName>
    </submittedName>
</protein>
<accession>A0ABY6B3P1</accession>
<keyword evidence="3" id="KW-1185">Reference proteome</keyword>
<dbReference type="RefSeq" id="WP_261759627.1">
    <property type="nucleotide sequence ID" value="NZ_CP104562.2"/>
</dbReference>
<feature type="compositionally biased region" description="Polar residues" evidence="1">
    <location>
        <begin position="40"/>
        <end position="68"/>
    </location>
</feature>
<sequence>MFFPPSSSSFSAAAFHHTTAALDTTVTAHDEAPSWHGPQASHTKPPNDASSALTESTAPASGPTSFTSSSQAMTMLQTRPGPPTPRLIALLQPAVSPPCQPWTTLRPATIPPQLQPRLAPDVVPSGNATSRTSTLTTLKRRYADELQRTPQDFIRRAHHLHPELTIQELADCAGQSERCVARILAAMTPAVTDHNLLLKKVPPRQFTSFQSHMRQLMKEQPNLSVSELTALSGCAKPTAKACHSRSQPITPALRAIAQAFPLQKGESSLNRGCRIFAAHPELKKVDVERICGHLLGHTRAALIEMGKRLAEQEAADRTSGHDPYGVFPGSLESRSCRTQATAARPLPVVIDLTRSSPGDESTDAGEASPTKRTRPATQDLEPWPATGTSAFRPVGWHAGAASCPARPECVRDHSTTRERAPDAEGPAPMRPGASHDVDVLRGRSCRDVPWSLEQAIECVRVLPLLDPYFPRHLIQTGPDARNRIAQLRPRPEVAIEFAAGGAPVLHFADGCVEPLTTSPEGWAHALSVVLPSDAWNQLTIRLNHWAKPPCATWADLLSKALDGFRVQAQASADMAFV</sequence>
<evidence type="ECO:0000313" key="2">
    <source>
        <dbReference type="EMBL" id="UXH79809.1"/>
    </source>
</evidence>
<feature type="region of interest" description="Disordered" evidence="1">
    <location>
        <begin position="347"/>
        <end position="435"/>
    </location>
</feature>
<reference evidence="2" key="1">
    <citation type="submission" date="2022-10" db="EMBL/GenBank/DDBJ databases">
        <title>Characterization and whole genome sequencing of a new Roseateles species, isolated from fresh water.</title>
        <authorList>
            <person name="Guliayeva D.Y."/>
            <person name="Akhremchuk A.E."/>
            <person name="Sikolenko M.A."/>
            <person name="Valentovich L.N."/>
            <person name="Sidarenka A.V."/>
        </authorList>
    </citation>
    <scope>NUCLEOTIDE SEQUENCE</scope>
    <source>
        <strain evidence="2">BIM B-1768</strain>
    </source>
</reference>
<feature type="compositionally biased region" description="Basic and acidic residues" evidence="1">
    <location>
        <begin position="408"/>
        <end position="422"/>
    </location>
</feature>
<feature type="region of interest" description="Disordered" evidence="1">
    <location>
        <begin position="29"/>
        <end position="68"/>
    </location>
</feature>
<proteinExistence type="predicted"/>
<dbReference type="Proteomes" id="UP001064933">
    <property type="component" value="Chromosome"/>
</dbReference>
<name>A0ABY6B3P1_9BURK</name>
<gene>
    <name evidence="2" type="ORF">N4261_07950</name>
</gene>
<evidence type="ECO:0000256" key="1">
    <source>
        <dbReference type="SAM" id="MobiDB-lite"/>
    </source>
</evidence>